<feature type="domain" description="DUF4113" evidence="2">
    <location>
        <begin position="151"/>
        <end position="200"/>
    </location>
</feature>
<organism evidence="3 4">
    <name type="scientific">Marinospirillum insulare</name>
    <dbReference type="NCBI Taxonomy" id="217169"/>
    <lineage>
        <taxon>Bacteria</taxon>
        <taxon>Pseudomonadati</taxon>
        <taxon>Pseudomonadota</taxon>
        <taxon>Gammaproteobacteria</taxon>
        <taxon>Oceanospirillales</taxon>
        <taxon>Oceanospirillaceae</taxon>
        <taxon>Marinospirillum</taxon>
    </lineage>
</organism>
<evidence type="ECO:0008006" key="5">
    <source>
        <dbReference type="Google" id="ProtNLM"/>
    </source>
</evidence>
<proteinExistence type="predicted"/>
<dbReference type="Pfam" id="PF11799">
    <property type="entry name" value="IMS_C"/>
    <property type="match status" value="1"/>
</dbReference>
<dbReference type="InterPro" id="IPR025188">
    <property type="entry name" value="DUF4113"/>
</dbReference>
<dbReference type="InterPro" id="IPR036775">
    <property type="entry name" value="DNA_pol_Y-fam_lit_finger_sf"/>
</dbReference>
<dbReference type="SUPFAM" id="SSF100879">
    <property type="entry name" value="Lesion bypass DNA polymerase (Y-family), little finger domain"/>
    <property type="match status" value="1"/>
</dbReference>
<keyword evidence="4" id="KW-1185">Reference proteome</keyword>
<evidence type="ECO:0000259" key="2">
    <source>
        <dbReference type="Pfam" id="PF13438"/>
    </source>
</evidence>
<protein>
    <recommendedName>
        <fullName evidence="5">ImpB/mucB/samB family C-terminal domain-containing protein</fullName>
    </recommendedName>
</protein>
<evidence type="ECO:0000313" key="3">
    <source>
        <dbReference type="EMBL" id="GLR62942.1"/>
    </source>
</evidence>
<evidence type="ECO:0000259" key="1">
    <source>
        <dbReference type="Pfam" id="PF11799"/>
    </source>
</evidence>
<dbReference type="Pfam" id="PF13438">
    <property type="entry name" value="DUF4113"/>
    <property type="match status" value="1"/>
</dbReference>
<comment type="caution">
    <text evidence="3">The sequence shown here is derived from an EMBL/GenBank/DDBJ whole genome shotgun (WGS) entry which is preliminary data.</text>
</comment>
<gene>
    <name evidence="3" type="ORF">GCM10007878_03770</name>
</gene>
<reference evidence="4" key="1">
    <citation type="journal article" date="2019" name="Int. J. Syst. Evol. Microbiol.">
        <title>The Global Catalogue of Microorganisms (GCM) 10K type strain sequencing project: providing services to taxonomists for standard genome sequencing and annotation.</title>
        <authorList>
            <consortium name="The Broad Institute Genomics Platform"/>
            <consortium name="The Broad Institute Genome Sequencing Center for Infectious Disease"/>
            <person name="Wu L."/>
            <person name="Ma J."/>
        </authorList>
    </citation>
    <scope>NUCLEOTIDE SEQUENCE [LARGE SCALE GENOMIC DNA]</scope>
    <source>
        <strain evidence="4">NBRC 100033</strain>
    </source>
</reference>
<dbReference type="RefSeq" id="WP_051610555.1">
    <property type="nucleotide sequence ID" value="NZ_BSOR01000007.1"/>
</dbReference>
<sequence>MLERTHHELNGVSCLELEEIPLKKKQIVCSRSFGSQVTQLDDMREAISQHASRAAEKLRAEEQQAKVMTVFIETNRFKTDQEAYANSSVGQLIIPSNDSRDLIELAMQLLKKIWRDGYRYNKGGVMLLDFYDQNTAQQSLFDNEQQSSSSKRLMTALDTINQSRLGKVFIASQGTNNTWAIKRDRLSPAYTTQWADLPMVR</sequence>
<dbReference type="InterPro" id="IPR017961">
    <property type="entry name" value="DNA_pol_Y-fam_little_finger"/>
</dbReference>
<evidence type="ECO:0000313" key="4">
    <source>
        <dbReference type="Proteomes" id="UP001156682"/>
    </source>
</evidence>
<name>A0ABQ5ZU56_9GAMM</name>
<dbReference type="Proteomes" id="UP001156682">
    <property type="component" value="Unassembled WGS sequence"/>
</dbReference>
<dbReference type="EMBL" id="BSOR01000007">
    <property type="protein sequence ID" value="GLR62942.1"/>
    <property type="molecule type" value="Genomic_DNA"/>
</dbReference>
<dbReference type="Gene3D" id="3.30.1490.100">
    <property type="entry name" value="DNA polymerase, Y-family, little finger domain"/>
    <property type="match status" value="1"/>
</dbReference>
<feature type="domain" description="DNA polymerase Y-family little finger" evidence="1">
    <location>
        <begin position="24"/>
        <end position="140"/>
    </location>
</feature>
<accession>A0ABQ5ZU56</accession>